<dbReference type="PANTHER" id="PTHR21324">
    <property type="entry name" value="FASTING-INDUCIBLE INTEGRAL MEMBRANE PROTEIN TM6P1-RELATED"/>
    <property type="match status" value="1"/>
</dbReference>
<feature type="transmembrane region" description="Helical" evidence="6">
    <location>
        <begin position="30"/>
        <end position="50"/>
    </location>
</feature>
<evidence type="ECO:0000256" key="2">
    <source>
        <dbReference type="ARBA" id="ARBA00006565"/>
    </source>
</evidence>
<protein>
    <submittedName>
        <fullName evidence="8">Zgc:154058</fullName>
    </submittedName>
</protein>
<evidence type="ECO:0000256" key="4">
    <source>
        <dbReference type="ARBA" id="ARBA00022989"/>
    </source>
</evidence>
<evidence type="ECO:0000256" key="6">
    <source>
        <dbReference type="SAM" id="Phobius"/>
    </source>
</evidence>
<evidence type="ECO:0000256" key="5">
    <source>
        <dbReference type="ARBA" id="ARBA00023136"/>
    </source>
</evidence>
<proteinExistence type="inferred from homology"/>
<reference evidence="8" key="1">
    <citation type="submission" date="2025-05" db="UniProtKB">
        <authorList>
            <consortium name="Ensembl"/>
        </authorList>
    </citation>
    <scope>IDENTIFICATION</scope>
</reference>
<comment type="subcellular location">
    <subcellularLocation>
        <location evidence="1">Endomembrane system</location>
        <topology evidence="1">Multi-pass membrane protein</topology>
    </subcellularLocation>
</comment>
<dbReference type="Ensembl" id="ENSEBUT00000020743.1">
    <property type="protein sequence ID" value="ENSEBUP00000020167.1"/>
    <property type="gene ID" value="ENSEBUG00000012514.1"/>
</dbReference>
<dbReference type="Pfam" id="PF10277">
    <property type="entry name" value="Frag1"/>
    <property type="match status" value="1"/>
</dbReference>
<dbReference type="GO" id="GO:0012505">
    <property type="term" value="C:endomembrane system"/>
    <property type="evidence" value="ECO:0007669"/>
    <property type="project" value="UniProtKB-SubCell"/>
</dbReference>
<dbReference type="AlphaFoldDB" id="A0A8C4QTJ1"/>
<accession>A0A8C4QTJ1</accession>
<evidence type="ECO:0000313" key="9">
    <source>
        <dbReference type="Proteomes" id="UP000694388"/>
    </source>
</evidence>
<dbReference type="Ensembl" id="ENSEBUT00000020733.1">
    <property type="protein sequence ID" value="ENSEBUP00000020157.1"/>
    <property type="gene ID" value="ENSEBUG00000012514.1"/>
</dbReference>
<keyword evidence="4 6" id="KW-1133">Transmembrane helix</keyword>
<feature type="transmembrane region" description="Helical" evidence="6">
    <location>
        <begin position="108"/>
        <end position="128"/>
    </location>
</feature>
<keyword evidence="3 6" id="KW-0812">Transmembrane</keyword>
<dbReference type="OMA" id="FEWIYCM"/>
<evidence type="ECO:0000259" key="7">
    <source>
        <dbReference type="Pfam" id="PF10277"/>
    </source>
</evidence>
<dbReference type="InterPro" id="IPR019402">
    <property type="entry name" value="CWH43_N"/>
</dbReference>
<feature type="transmembrane region" description="Helical" evidence="6">
    <location>
        <begin position="140"/>
        <end position="162"/>
    </location>
</feature>
<evidence type="ECO:0000313" key="8">
    <source>
        <dbReference type="Ensembl" id="ENSEBUP00000020167.1"/>
    </source>
</evidence>
<sequence>MSGLANWFLEDLGQKTFSGPPRKGEAEIQMLSWVLLPICLPVFAITGIWISYGMAVYYQHVCPLNNWSYNVSCPTVEPDVSFGPKICCTIQDIPLVSKCGAYPPESCLFSLVGNLGSFMVLWICSLRYCQLVEQQQQSLLNRLALGAGSVSAMGLIAVSNFQVDSVKVLHYVGASVAFLAVTFYLCLQTVLTYRTAGLLGYNWLGHARSFFTLMATVTLILSILTTLPITKMTKLSPSPLVI</sequence>
<dbReference type="GeneTree" id="ENSGT01030000234578"/>
<dbReference type="PANTHER" id="PTHR21324:SF9">
    <property type="entry name" value="TRANSMEMBRANE PROTEIN 150A"/>
    <property type="match status" value="1"/>
</dbReference>
<feature type="transmembrane region" description="Helical" evidence="6">
    <location>
        <begin position="208"/>
        <end position="229"/>
    </location>
</feature>
<feature type="transmembrane region" description="Helical" evidence="6">
    <location>
        <begin position="168"/>
        <end position="187"/>
    </location>
</feature>
<name>A0A8C4QTJ1_EPTBU</name>
<feature type="domain" description="CWH43-like N-terminal" evidence="7">
    <location>
        <begin position="33"/>
        <end position="225"/>
    </location>
</feature>
<dbReference type="Ensembl" id="ENSEBUT00000020755.1">
    <property type="protein sequence ID" value="ENSEBUP00000020179.1"/>
    <property type="gene ID" value="ENSEBUG00000012514.1"/>
</dbReference>
<comment type="similarity">
    <text evidence="2">Belongs to the DRAM/TMEM150 family.</text>
</comment>
<dbReference type="Proteomes" id="UP000694388">
    <property type="component" value="Unplaced"/>
</dbReference>
<evidence type="ECO:0000256" key="3">
    <source>
        <dbReference type="ARBA" id="ARBA00022692"/>
    </source>
</evidence>
<dbReference type="InterPro" id="IPR050911">
    <property type="entry name" value="DRAM/TMEM150_Autophagy_Mod"/>
</dbReference>
<evidence type="ECO:0000256" key="1">
    <source>
        <dbReference type="ARBA" id="ARBA00004127"/>
    </source>
</evidence>
<keyword evidence="5 6" id="KW-0472">Membrane</keyword>
<keyword evidence="9" id="KW-1185">Reference proteome</keyword>
<organism evidence="8 9">
    <name type="scientific">Eptatretus burgeri</name>
    <name type="common">Inshore hagfish</name>
    <dbReference type="NCBI Taxonomy" id="7764"/>
    <lineage>
        <taxon>Eukaryota</taxon>
        <taxon>Metazoa</taxon>
        <taxon>Chordata</taxon>
        <taxon>Craniata</taxon>
        <taxon>Vertebrata</taxon>
        <taxon>Cyclostomata</taxon>
        <taxon>Myxini</taxon>
        <taxon>Myxiniformes</taxon>
        <taxon>Myxinidae</taxon>
        <taxon>Eptatretinae</taxon>
        <taxon>Eptatretus</taxon>
    </lineage>
</organism>